<reference evidence="2" key="1">
    <citation type="submission" date="2021-01" db="EMBL/GenBank/DDBJ databases">
        <title>Caligus Genome Assembly.</title>
        <authorList>
            <person name="Gallardo-Escarate C."/>
        </authorList>
    </citation>
    <scope>NUCLEOTIDE SEQUENCE [LARGE SCALE GENOMIC DNA]</scope>
</reference>
<evidence type="ECO:0000313" key="2">
    <source>
        <dbReference type="Proteomes" id="UP000595437"/>
    </source>
</evidence>
<proteinExistence type="predicted"/>
<organism evidence="1 2">
    <name type="scientific">Caligus rogercresseyi</name>
    <name type="common">Sea louse</name>
    <dbReference type="NCBI Taxonomy" id="217165"/>
    <lineage>
        <taxon>Eukaryota</taxon>
        <taxon>Metazoa</taxon>
        <taxon>Ecdysozoa</taxon>
        <taxon>Arthropoda</taxon>
        <taxon>Crustacea</taxon>
        <taxon>Multicrustacea</taxon>
        <taxon>Hexanauplia</taxon>
        <taxon>Copepoda</taxon>
        <taxon>Siphonostomatoida</taxon>
        <taxon>Caligidae</taxon>
        <taxon>Caligus</taxon>
    </lineage>
</organism>
<evidence type="ECO:0000313" key="1">
    <source>
        <dbReference type="EMBL" id="QQP49920.1"/>
    </source>
</evidence>
<dbReference type="EMBL" id="CP045896">
    <property type="protein sequence ID" value="QQP49920.1"/>
    <property type="molecule type" value="Genomic_DNA"/>
</dbReference>
<sequence>MEVSPHDGHDCHQELGHDQLCQEEAPAAFQLNQIAQGQEREEIGELDEERTWTGTCVFR</sequence>
<gene>
    <name evidence="1" type="ORF">FKW44_010747</name>
</gene>
<dbReference type="AlphaFoldDB" id="A0A7T8HI24"/>
<keyword evidence="2" id="KW-1185">Reference proteome</keyword>
<dbReference type="Proteomes" id="UP000595437">
    <property type="component" value="Chromosome 7"/>
</dbReference>
<name>A0A7T8HI24_CALRO</name>
<protein>
    <submittedName>
        <fullName evidence="1">Uncharacterized protein</fullName>
    </submittedName>
</protein>
<accession>A0A7T8HI24</accession>